<dbReference type="VEuPathDB" id="FungiDB:PC110_g21963"/>
<evidence type="ECO:0000256" key="1">
    <source>
        <dbReference type="SAM" id="MobiDB-lite"/>
    </source>
</evidence>
<evidence type="ECO:0000313" key="3">
    <source>
        <dbReference type="Proteomes" id="UP000251314"/>
    </source>
</evidence>
<feature type="region of interest" description="Disordered" evidence="1">
    <location>
        <begin position="217"/>
        <end position="236"/>
    </location>
</feature>
<organism evidence="2 3">
    <name type="scientific">Phytophthora cactorum</name>
    <dbReference type="NCBI Taxonomy" id="29920"/>
    <lineage>
        <taxon>Eukaryota</taxon>
        <taxon>Sar</taxon>
        <taxon>Stramenopiles</taxon>
        <taxon>Oomycota</taxon>
        <taxon>Peronosporomycetes</taxon>
        <taxon>Peronosporales</taxon>
        <taxon>Peronosporaceae</taxon>
        <taxon>Phytophthora</taxon>
    </lineage>
</organism>
<dbReference type="STRING" id="29920.A0A329RAC2"/>
<reference evidence="2 3" key="1">
    <citation type="submission" date="2018-01" db="EMBL/GenBank/DDBJ databases">
        <title>Draft genome of the strawberry crown rot pathogen Phytophthora cactorum.</title>
        <authorList>
            <person name="Armitage A.D."/>
            <person name="Lysoe E."/>
            <person name="Nellist C.F."/>
            <person name="Harrison R.J."/>
            <person name="Brurberg M.B."/>
        </authorList>
    </citation>
    <scope>NUCLEOTIDE SEQUENCE [LARGE SCALE GENOMIC DNA]</scope>
    <source>
        <strain evidence="2 3">10300</strain>
    </source>
</reference>
<evidence type="ECO:0000313" key="2">
    <source>
        <dbReference type="EMBL" id="RAW21594.1"/>
    </source>
</evidence>
<feature type="compositionally biased region" description="Low complexity" evidence="1">
    <location>
        <begin position="217"/>
        <end position="230"/>
    </location>
</feature>
<accession>A0A329RAC2</accession>
<keyword evidence="3" id="KW-1185">Reference proteome</keyword>
<dbReference type="AlphaFoldDB" id="A0A329RAC2"/>
<protein>
    <submittedName>
        <fullName evidence="2">Uncharacterized protein</fullName>
    </submittedName>
</protein>
<name>A0A329RAC2_9STRA</name>
<proteinExistence type="predicted"/>
<dbReference type="Proteomes" id="UP000251314">
    <property type="component" value="Unassembled WGS sequence"/>
</dbReference>
<dbReference type="EMBL" id="MJFZ01001660">
    <property type="protein sequence ID" value="RAW21594.1"/>
    <property type="molecule type" value="Genomic_DNA"/>
</dbReference>
<comment type="caution">
    <text evidence="2">The sequence shown here is derived from an EMBL/GenBank/DDBJ whole genome shotgun (WGS) entry which is preliminary data.</text>
</comment>
<sequence>MTDRAVLCAYTCKLIRRSVVNYAACEAYFQSTKDSTSAWKALTASDWMLAVKMEAVTSCVAKLALSEAQSENLVSSYMVVFRRPAENKLKAFKFEAMAIEPPRAKDANEASRRRVTRTLDQFSDPGKTCLKRTLLQLQARFPKVTKEAKTCILLDPRTKSSAKRIAAVGNVPRKEEKDIYKSGLGFLRDEHRNVFAQIAKQGRTPLFQQSSYQSSLLSQDSPSPFSSPASTGLDDKDELLLGAPIRVTKTREDVKDSEINPRADVIMK</sequence>
<dbReference type="OrthoDB" id="125120at2759"/>
<gene>
    <name evidence="2" type="ORF">PC110_g21963</name>
</gene>